<evidence type="ECO:0000313" key="2">
    <source>
        <dbReference type="EMBL" id="CEL09329.1"/>
    </source>
</evidence>
<evidence type="ECO:0000313" key="3">
    <source>
        <dbReference type="Proteomes" id="UP000054771"/>
    </source>
</evidence>
<feature type="domain" description="DUF6603" evidence="1">
    <location>
        <begin position="1588"/>
        <end position="2087"/>
    </location>
</feature>
<proteinExistence type="predicted"/>
<accession>A0A0U5GAZ9</accession>
<dbReference type="Pfam" id="PF20248">
    <property type="entry name" value="DUF6603"/>
    <property type="match status" value="1"/>
</dbReference>
<sequence>MVEVHSHHININEGDCAVHLLVSLDNNGHRSIESAVLLDGGRREGAGHIRSMVNWLKKGEMYIHSDTLIFTSIVISHWDGDHISGVAGYLYDEIDATLRAFIKDNKIDNEQTLQDQIRASNVPLPSVRPGQTRTYAPYIYPNYANTPSAFARPPDNWYFVSEEKTLPGGGTKDEHQLYIQWTYRHSTFDSQPWVLYVPIGEFEFGTTLLGRDFFTHCQAFQGAYAATSPRDVSSNIQRPVMFCVAADSLFCAHDEVQRRTTDMVWDAADLKKIYLKPRNSVAGVSSIDGTTTGNNEASIACMIFWPLDGQGQARVTHCFSGDLGDKMEDRLMRWATNDDPNSPADMRYPQKMDCIKLSHHGAKFSTPLLMLPAWRPENIIAPNGMHAGHNHVAYPTLLLIHAWTHWRAAVTGDGDLNRLWCLNFPIYLARYLAKDFNVQDFSTYCGDLKPLENGQCEDWKEMIRRMWSQAGKLKDHRNILNWYWTTGGWEKLALHLVTMLSDYWDEYNALFSGTYVVELEAFPAGNKPVYTDQIVRVISVVQNATQQSEVIYKVGNVTKSRFSRKKGWWVDNQSLLYSEDWILAEDDGQIHSEAQELGIMAKMALNDRTSAPLNSMRHHKRPFGGLFLSRSVGEAMWKDIAASVKAQTLCLPPALPAHSSQPTPDYVILENDARSFIATTTVIVNGPDERCSKAAEDSNLDLFLERLHTGALAFPGDLAEGQLTLDESDELVQFLQTCFPGTGEETTQARISASIRGATVSGFDTQLYLPSASNGLLALTFGTQHNQRSFSRKGSTLPGWLLGTGESKGVVDCIGPAQMIVQGLRPATVAIQLADILQIFNIDAAPIIKEFAKAAEFTIVDEEGARNALWFIPEITHTATLRMVFQSTGTDPAAGFARELVAVLKSFMEALSLPDISIKPPRIIAKRKWTVDATAPAGTVGALQSESQLAFTIPMQFCVVKPNGQGEGGKTLTLETALVFSEGDRLVSIAFGADAAGVSMGDLLAFVGSAFRTGTPEIQKLFPSVLLDGVRLLRILVESIKGETIVTLDFQVHWAALTLKCMLQYNLTNKDFLFAGRLFNDNRPDSLPAPFSFIPYMPDYEQWTVSERVASTKPSGEEGEDESPGRANLQTLYQTLTTSQEQRALGHVTSLNPGPFDMELLCLNWSFSKPLICFDAQVVCPLDQINPYRLPPIRLTAGRLMLHYDYGRDLFAERVQLFAISASFTLTAPPRTSPPNDIPPPSATCSALVQYSDQKWRLAGSLTGLTGELLFSLFDADCNQELMNLLRHISLDLALDYQYDAAGKARQFTATGQLRIGDLGFDYVYTHSGNRNWDFTGSISLGPQQTTLMAVAVSLFGVDPATLPSWVSAIAIQSDLPKMGAFVLQGSEFQALEDKKQAFAALRVGRTAEYIVSLFRCQLADKSTVAFYQIQKKRSTEGTAAAKPKRVMMLSVAGLQPIENVPMVGTVRAPFEEMMFLWVLDGNEPSVGLTRAELDALSNFMQDQPTFPRLRYQENLKKKKTADKSNMAAAKGDDDVLLKPGFHFLVVAEGKVILDYVFGHKTDPNKTKANDETKDSSSLVTPATTTPVNKTFGPLTILGFGLSFDMLARTLSLTLDGTLDLGPVGFTFLGFGSSFTFSKDTTLRDLDGVKPEFQLRGIGASLHTPPLSLAGLLEHGKTSDNHSYYQGGATVGFTPYLLNASIYYGENSRTVTTGEEFIAREADLGFLLLDRQQKEETYSAFLAYCSLSGPLFTIGYAEIRGLTGGFGYNTSITMPTITRVLDFPFLNVPPSDDTKGAQVALMGSGWFGVREGSFWVAAGLTVLAFEILAVSAVVVVEWNPNVTIGLFGVATAEMPRDPKAETKFARVQLALAATLDVNAGVLLIDGQLTPASFILDPHCHLTGGFALYSWFGDSVSELQGSWVFTIGGYHPRFKAPTQYPTPPRLGISWSFSNAINITGEAYFAMTPQVCMGGGRLHVTLSVGPLTAYFDAYVDFLIQYRPFHFETQGGLAVGIRYTLDLWLVSIPIAIDISATLYLEGPPVAGRVHVDFWVFGFDINFGTREVRPANVLGLEEFYNLVLQADTTPSTALLANGEDALSAPPVPWIFSCTSGLLTVSSTGSETKDTSLWAVRGAIFTFKISCKFPFDHADITTESTGETLPARLAPAGEISSRPMGLQAKMTSSTLKVKITRLASSSANFEGDAQQQQQEQPVWNKNTGATTAIPVALWGKAVQPGEDLLDGHAKSTIALNTELHLQAPGEKLTEDAVAKFAAEKTMGQVAAHAAFPRSTEVDERWDPAKPAADAMEQFASVAHTWEHPEMGDSTAKTAWQEWALLMGRDALGLDVKADPPRQLMGSRLSEVYTEAPLLTGERLRLACCI</sequence>
<evidence type="ECO:0000259" key="1">
    <source>
        <dbReference type="Pfam" id="PF20248"/>
    </source>
</evidence>
<protein>
    <recommendedName>
        <fullName evidence="1">DUF6603 domain-containing protein</fullName>
    </recommendedName>
</protein>
<organism evidence="2 3">
    <name type="scientific">Aspergillus calidoustus</name>
    <dbReference type="NCBI Taxonomy" id="454130"/>
    <lineage>
        <taxon>Eukaryota</taxon>
        <taxon>Fungi</taxon>
        <taxon>Dikarya</taxon>
        <taxon>Ascomycota</taxon>
        <taxon>Pezizomycotina</taxon>
        <taxon>Eurotiomycetes</taxon>
        <taxon>Eurotiomycetidae</taxon>
        <taxon>Eurotiales</taxon>
        <taxon>Aspergillaceae</taxon>
        <taxon>Aspergillus</taxon>
        <taxon>Aspergillus subgen. Nidulantes</taxon>
    </lineage>
</organism>
<reference evidence="3" key="1">
    <citation type="journal article" date="2016" name="Genome Announc.">
        <title>Draft genome sequences of fungus Aspergillus calidoustus.</title>
        <authorList>
            <person name="Horn F."/>
            <person name="Linde J."/>
            <person name="Mattern D.J."/>
            <person name="Walther G."/>
            <person name="Guthke R."/>
            <person name="Scherlach K."/>
            <person name="Martin K."/>
            <person name="Brakhage A.A."/>
            <person name="Petzke L."/>
            <person name="Valiante V."/>
        </authorList>
    </citation>
    <scope>NUCLEOTIDE SEQUENCE [LARGE SCALE GENOMIC DNA]</scope>
    <source>
        <strain evidence="3">SF006504</strain>
    </source>
</reference>
<dbReference type="OrthoDB" id="5352492at2759"/>
<keyword evidence="3" id="KW-1185">Reference proteome</keyword>
<dbReference type="Proteomes" id="UP000054771">
    <property type="component" value="Unassembled WGS sequence"/>
</dbReference>
<dbReference type="OMA" id="IACMIIW"/>
<dbReference type="Gene3D" id="3.60.15.10">
    <property type="entry name" value="Ribonuclease Z/Hydroxyacylglutathione hydrolase-like"/>
    <property type="match status" value="1"/>
</dbReference>
<dbReference type="STRING" id="454130.A0A0U5GAZ9"/>
<dbReference type="EMBL" id="CDMC01000013">
    <property type="protein sequence ID" value="CEL09329.1"/>
    <property type="molecule type" value="Genomic_DNA"/>
</dbReference>
<name>A0A0U5GAZ9_ASPCI</name>
<gene>
    <name evidence="2" type="ORF">ASPCAL12467</name>
</gene>
<dbReference type="InterPro" id="IPR036866">
    <property type="entry name" value="RibonucZ/Hydroxyglut_hydro"/>
</dbReference>
<dbReference type="InterPro" id="IPR046538">
    <property type="entry name" value="DUF6603"/>
</dbReference>